<dbReference type="GO" id="GO:0008171">
    <property type="term" value="F:O-methyltransferase activity"/>
    <property type="evidence" value="ECO:0007669"/>
    <property type="project" value="InterPro"/>
</dbReference>
<dbReference type="STRING" id="3818.A0A444Z2U1"/>
<dbReference type="PANTHER" id="PTHR11746">
    <property type="entry name" value="O-METHYLTRANSFERASE"/>
    <property type="match status" value="1"/>
</dbReference>
<dbReference type="GO" id="GO:0032259">
    <property type="term" value="P:methylation"/>
    <property type="evidence" value="ECO:0007669"/>
    <property type="project" value="UniProtKB-KW"/>
</dbReference>
<dbReference type="AlphaFoldDB" id="A0A444Z2U1"/>
<name>A0A444Z2U1_ARAHY</name>
<reference evidence="5 6" key="1">
    <citation type="submission" date="2019-01" db="EMBL/GenBank/DDBJ databases">
        <title>Sequencing of cultivated peanut Arachis hypogaea provides insights into genome evolution and oil improvement.</title>
        <authorList>
            <person name="Chen X."/>
        </authorList>
    </citation>
    <scope>NUCLEOTIDE SEQUENCE [LARGE SCALE GENOMIC DNA]</scope>
    <source>
        <strain evidence="6">cv. Fuhuasheng</strain>
        <tissue evidence="5">Leaves</tissue>
    </source>
</reference>
<evidence type="ECO:0000313" key="6">
    <source>
        <dbReference type="Proteomes" id="UP000289738"/>
    </source>
</evidence>
<evidence type="ECO:0000259" key="4">
    <source>
        <dbReference type="Pfam" id="PF00891"/>
    </source>
</evidence>
<gene>
    <name evidence="5" type="ORF">Ahy_B05g076048</name>
</gene>
<dbReference type="PROSITE" id="PS51683">
    <property type="entry name" value="SAM_OMT_II"/>
    <property type="match status" value="1"/>
</dbReference>
<feature type="domain" description="O-methyltransferase C-terminal" evidence="4">
    <location>
        <begin position="20"/>
        <end position="96"/>
    </location>
</feature>
<dbReference type="SUPFAM" id="SSF53335">
    <property type="entry name" value="S-adenosyl-L-methionine-dependent methyltransferases"/>
    <property type="match status" value="1"/>
</dbReference>
<keyword evidence="3" id="KW-0949">S-adenosyl-L-methionine</keyword>
<keyword evidence="2" id="KW-0808">Transferase</keyword>
<dbReference type="InterPro" id="IPR029063">
    <property type="entry name" value="SAM-dependent_MTases_sf"/>
</dbReference>
<keyword evidence="1" id="KW-0489">Methyltransferase</keyword>
<keyword evidence="6" id="KW-1185">Reference proteome</keyword>
<dbReference type="Pfam" id="PF00891">
    <property type="entry name" value="Methyltransf_2"/>
    <property type="match status" value="1"/>
</dbReference>
<evidence type="ECO:0000256" key="1">
    <source>
        <dbReference type="ARBA" id="ARBA00022603"/>
    </source>
</evidence>
<evidence type="ECO:0000256" key="3">
    <source>
        <dbReference type="ARBA" id="ARBA00022691"/>
    </source>
</evidence>
<dbReference type="InterPro" id="IPR001077">
    <property type="entry name" value="COMT_C"/>
</dbReference>
<comment type="caution">
    <text evidence="5">The sequence shown here is derived from an EMBL/GenBank/DDBJ whole genome shotgun (WGS) entry which is preliminary data.</text>
</comment>
<sequence length="121" mass="13483">MENKLVFIGSVFDPDTRGHVHKAICHNWSDEKCITVLKNCYKALEENGKVIIFEMIMPEEPDSSNASKLVSIVDNSMFLHAGGKDRIEKEFGKLSKDVCLLGLHSTTDPTTGFISKELPSE</sequence>
<protein>
    <recommendedName>
        <fullName evidence="4">O-methyltransferase C-terminal domain-containing protein</fullName>
    </recommendedName>
</protein>
<evidence type="ECO:0000256" key="2">
    <source>
        <dbReference type="ARBA" id="ARBA00022679"/>
    </source>
</evidence>
<dbReference type="EMBL" id="SDMP01000015">
    <property type="protein sequence ID" value="RYR08384.1"/>
    <property type="molecule type" value="Genomic_DNA"/>
</dbReference>
<dbReference type="InterPro" id="IPR016461">
    <property type="entry name" value="COMT-like"/>
</dbReference>
<dbReference type="Gene3D" id="3.40.50.150">
    <property type="entry name" value="Vaccinia Virus protein VP39"/>
    <property type="match status" value="1"/>
</dbReference>
<dbReference type="Proteomes" id="UP000289738">
    <property type="component" value="Chromosome B05"/>
</dbReference>
<evidence type="ECO:0000313" key="5">
    <source>
        <dbReference type="EMBL" id="RYR08384.1"/>
    </source>
</evidence>
<accession>A0A444Z2U1</accession>
<organism evidence="5 6">
    <name type="scientific">Arachis hypogaea</name>
    <name type="common">Peanut</name>
    <dbReference type="NCBI Taxonomy" id="3818"/>
    <lineage>
        <taxon>Eukaryota</taxon>
        <taxon>Viridiplantae</taxon>
        <taxon>Streptophyta</taxon>
        <taxon>Embryophyta</taxon>
        <taxon>Tracheophyta</taxon>
        <taxon>Spermatophyta</taxon>
        <taxon>Magnoliopsida</taxon>
        <taxon>eudicotyledons</taxon>
        <taxon>Gunneridae</taxon>
        <taxon>Pentapetalae</taxon>
        <taxon>rosids</taxon>
        <taxon>fabids</taxon>
        <taxon>Fabales</taxon>
        <taxon>Fabaceae</taxon>
        <taxon>Papilionoideae</taxon>
        <taxon>50 kb inversion clade</taxon>
        <taxon>dalbergioids sensu lato</taxon>
        <taxon>Dalbergieae</taxon>
        <taxon>Pterocarpus clade</taxon>
        <taxon>Arachis</taxon>
    </lineage>
</organism>
<proteinExistence type="predicted"/>